<dbReference type="RefSeq" id="WP_343839693.1">
    <property type="nucleotide sequence ID" value="NZ_BAAADO010000003.1"/>
</dbReference>
<reference evidence="1 2" key="1">
    <citation type="journal article" date="2019" name="Int. J. Syst. Evol. Microbiol.">
        <title>The Global Catalogue of Microorganisms (GCM) 10K type strain sequencing project: providing services to taxonomists for standard genome sequencing and annotation.</title>
        <authorList>
            <consortium name="The Broad Institute Genomics Platform"/>
            <consortium name="The Broad Institute Genome Sequencing Center for Infectious Disease"/>
            <person name="Wu L."/>
            <person name="Ma J."/>
        </authorList>
    </citation>
    <scope>NUCLEOTIDE SEQUENCE [LARGE SCALE GENOMIC DNA]</scope>
    <source>
        <strain evidence="1 2">JCM 12389</strain>
    </source>
</reference>
<protein>
    <submittedName>
        <fullName evidence="1">Uncharacterized protein</fullName>
    </submittedName>
</protein>
<accession>A0ABN1B772</accession>
<comment type="caution">
    <text evidence="1">The sequence shown here is derived from an EMBL/GenBank/DDBJ whole genome shotgun (WGS) entry which is preliminary data.</text>
</comment>
<organism evidence="1 2">
    <name type="scientific">Salinibacillus aidingensis</name>
    <dbReference type="NCBI Taxonomy" id="237684"/>
    <lineage>
        <taxon>Bacteria</taxon>
        <taxon>Bacillati</taxon>
        <taxon>Bacillota</taxon>
        <taxon>Bacilli</taxon>
        <taxon>Bacillales</taxon>
        <taxon>Bacillaceae</taxon>
        <taxon>Salinibacillus</taxon>
    </lineage>
</organism>
<evidence type="ECO:0000313" key="2">
    <source>
        <dbReference type="Proteomes" id="UP001500880"/>
    </source>
</evidence>
<proteinExistence type="predicted"/>
<evidence type="ECO:0000313" key="1">
    <source>
        <dbReference type="EMBL" id="GAA0491169.1"/>
    </source>
</evidence>
<gene>
    <name evidence="1" type="ORF">GCM10008986_16550</name>
</gene>
<dbReference type="Proteomes" id="UP001500880">
    <property type="component" value="Unassembled WGS sequence"/>
</dbReference>
<dbReference type="EMBL" id="BAAADO010000003">
    <property type="protein sequence ID" value="GAA0491169.1"/>
    <property type="molecule type" value="Genomic_DNA"/>
</dbReference>
<sequence>MKRIEKRKSNIDELLELIRENPDLEIVPMVDTDIIGSDDFAWWVASWGSASIEEIYNHDERCYVRSKDEDEVGELIFDRLEMNNPSWSDSYLQEQTDKELAEVEWEKVIAVRINLP</sequence>
<name>A0ABN1B772_9BACI</name>
<keyword evidence="2" id="KW-1185">Reference proteome</keyword>